<dbReference type="SUPFAM" id="SSF53822">
    <property type="entry name" value="Periplasmic binding protein-like I"/>
    <property type="match status" value="1"/>
</dbReference>
<dbReference type="InterPro" id="IPR010982">
    <property type="entry name" value="Lambda_DNA-bd_dom_sf"/>
</dbReference>
<proteinExistence type="predicted"/>
<evidence type="ECO:0000313" key="5">
    <source>
        <dbReference type="EMBL" id="HIZ08118.1"/>
    </source>
</evidence>
<reference evidence="5" key="2">
    <citation type="submission" date="2021-04" db="EMBL/GenBank/DDBJ databases">
        <authorList>
            <person name="Gilroy R."/>
        </authorList>
    </citation>
    <scope>NUCLEOTIDE SEQUENCE</scope>
    <source>
        <strain evidence="5">CHK192-9172</strain>
    </source>
</reference>
<evidence type="ECO:0000313" key="6">
    <source>
        <dbReference type="Proteomes" id="UP000824024"/>
    </source>
</evidence>
<dbReference type="CDD" id="cd01392">
    <property type="entry name" value="HTH_LacI"/>
    <property type="match status" value="1"/>
</dbReference>
<accession>A0A9D2D3Y1</accession>
<dbReference type="GO" id="GO:0003700">
    <property type="term" value="F:DNA-binding transcription factor activity"/>
    <property type="evidence" value="ECO:0007669"/>
    <property type="project" value="TreeGrafter"/>
</dbReference>
<dbReference type="PROSITE" id="PS50932">
    <property type="entry name" value="HTH_LACI_2"/>
    <property type="match status" value="1"/>
</dbReference>
<dbReference type="PANTHER" id="PTHR30146">
    <property type="entry name" value="LACI-RELATED TRANSCRIPTIONAL REPRESSOR"/>
    <property type="match status" value="1"/>
</dbReference>
<keyword evidence="2" id="KW-0238">DNA-binding</keyword>
<dbReference type="Proteomes" id="UP000824024">
    <property type="component" value="Unassembled WGS sequence"/>
</dbReference>
<sequence>MSLKKIAEMTGVSVSTVSRVLNQKNESCASKQVKEKIWQAAGEIGYQPNVYARSLKKKESPEESVRISVVMARNGRASKDPFFEELCRHLQSEFVQAGCRLGKILYAGEKGTKVFVDQKIPDGDGYIILGRCPAKLLTALQERTENLIGIWRNPAALPMDEVICRGDKAAEMAIEYLLSLGHRKIAYIGDCSYENRYVGYSECLIKNKIPIDYPLIYDVAQTRAAGARAMENLLRTNGATAALCANDELALGALEELKRQKRNRKNPISVISIDDIREAGEAGLTTIHMPQKDMAHMAVMLLLDRIKKGHQEKLCLEMPCNLMERESCYYLIP</sequence>
<dbReference type="SUPFAM" id="SSF47413">
    <property type="entry name" value="lambda repressor-like DNA-binding domains"/>
    <property type="match status" value="1"/>
</dbReference>
<keyword evidence="1" id="KW-0805">Transcription regulation</keyword>
<evidence type="ECO:0000256" key="2">
    <source>
        <dbReference type="ARBA" id="ARBA00023125"/>
    </source>
</evidence>
<dbReference type="Gene3D" id="3.40.50.2300">
    <property type="match status" value="2"/>
</dbReference>
<keyword evidence="3" id="KW-0804">Transcription</keyword>
<feature type="domain" description="HTH lacI-type" evidence="4">
    <location>
        <begin position="1"/>
        <end position="57"/>
    </location>
</feature>
<evidence type="ECO:0000259" key="4">
    <source>
        <dbReference type="PROSITE" id="PS50932"/>
    </source>
</evidence>
<organism evidence="5 6">
    <name type="scientific">Candidatus Eubacterium avistercoris</name>
    <dbReference type="NCBI Taxonomy" id="2838567"/>
    <lineage>
        <taxon>Bacteria</taxon>
        <taxon>Bacillati</taxon>
        <taxon>Bacillota</taxon>
        <taxon>Clostridia</taxon>
        <taxon>Eubacteriales</taxon>
        <taxon>Eubacteriaceae</taxon>
        <taxon>Eubacterium</taxon>
    </lineage>
</organism>
<dbReference type="InterPro" id="IPR000843">
    <property type="entry name" value="HTH_LacI"/>
</dbReference>
<dbReference type="GO" id="GO:0000976">
    <property type="term" value="F:transcription cis-regulatory region binding"/>
    <property type="evidence" value="ECO:0007669"/>
    <property type="project" value="TreeGrafter"/>
</dbReference>
<protein>
    <submittedName>
        <fullName evidence="5">LacI family transcriptional regulator</fullName>
    </submittedName>
</protein>
<dbReference type="Pfam" id="PF13377">
    <property type="entry name" value="Peripla_BP_3"/>
    <property type="match status" value="1"/>
</dbReference>
<dbReference type="InterPro" id="IPR046335">
    <property type="entry name" value="LacI/GalR-like_sensor"/>
</dbReference>
<comment type="caution">
    <text evidence="5">The sequence shown here is derived from an EMBL/GenBank/DDBJ whole genome shotgun (WGS) entry which is preliminary data.</text>
</comment>
<gene>
    <name evidence="5" type="ORF">IAA08_09305</name>
</gene>
<evidence type="ECO:0000256" key="3">
    <source>
        <dbReference type="ARBA" id="ARBA00023163"/>
    </source>
</evidence>
<evidence type="ECO:0000256" key="1">
    <source>
        <dbReference type="ARBA" id="ARBA00023015"/>
    </source>
</evidence>
<dbReference type="InterPro" id="IPR028082">
    <property type="entry name" value="Peripla_BP_I"/>
</dbReference>
<name>A0A9D2D3Y1_9FIRM</name>
<dbReference type="AlphaFoldDB" id="A0A9D2D3Y1"/>
<dbReference type="Gene3D" id="1.10.260.40">
    <property type="entry name" value="lambda repressor-like DNA-binding domains"/>
    <property type="match status" value="1"/>
</dbReference>
<reference evidence="5" key="1">
    <citation type="journal article" date="2021" name="PeerJ">
        <title>Extensive microbial diversity within the chicken gut microbiome revealed by metagenomics and culture.</title>
        <authorList>
            <person name="Gilroy R."/>
            <person name="Ravi A."/>
            <person name="Getino M."/>
            <person name="Pursley I."/>
            <person name="Horton D.L."/>
            <person name="Alikhan N.F."/>
            <person name="Baker D."/>
            <person name="Gharbi K."/>
            <person name="Hall N."/>
            <person name="Watson M."/>
            <person name="Adriaenssens E.M."/>
            <person name="Foster-Nyarko E."/>
            <person name="Jarju S."/>
            <person name="Secka A."/>
            <person name="Antonio M."/>
            <person name="Oren A."/>
            <person name="Chaudhuri R.R."/>
            <person name="La Ragione R."/>
            <person name="Hildebrand F."/>
            <person name="Pallen M.J."/>
        </authorList>
    </citation>
    <scope>NUCLEOTIDE SEQUENCE</scope>
    <source>
        <strain evidence="5">CHK192-9172</strain>
    </source>
</reference>
<dbReference type="SMART" id="SM00354">
    <property type="entry name" value="HTH_LACI"/>
    <property type="match status" value="1"/>
</dbReference>
<dbReference type="PANTHER" id="PTHR30146:SF109">
    <property type="entry name" value="HTH-TYPE TRANSCRIPTIONAL REGULATOR GALS"/>
    <property type="match status" value="1"/>
</dbReference>
<dbReference type="Pfam" id="PF00356">
    <property type="entry name" value="LacI"/>
    <property type="match status" value="1"/>
</dbReference>
<dbReference type="EMBL" id="DXCH01000257">
    <property type="protein sequence ID" value="HIZ08118.1"/>
    <property type="molecule type" value="Genomic_DNA"/>
</dbReference>